<proteinExistence type="predicted"/>
<dbReference type="Gene3D" id="3.40.50.300">
    <property type="entry name" value="P-loop containing nucleotide triphosphate hydrolases"/>
    <property type="match status" value="1"/>
</dbReference>
<evidence type="ECO:0000256" key="1">
    <source>
        <dbReference type="SAM" id="Coils"/>
    </source>
</evidence>
<evidence type="ECO:0008006" key="4">
    <source>
        <dbReference type="Google" id="ProtNLM"/>
    </source>
</evidence>
<dbReference type="SUPFAM" id="SSF52540">
    <property type="entry name" value="P-loop containing nucleoside triphosphate hydrolases"/>
    <property type="match status" value="1"/>
</dbReference>
<keyword evidence="1" id="KW-0175">Coiled coil</keyword>
<accession>A0ABW9SR15</accession>
<evidence type="ECO:0000313" key="3">
    <source>
        <dbReference type="Proteomes" id="UP000735592"/>
    </source>
</evidence>
<sequence>MEVMAPARHWHALQQERLGWAYRAYRRFIDSLSAEVRSHFISASEQQPPYVVVFGMTQVGKTTLLLELMGLDIAAQTRVGQILRGGRASGMSATATTMEYRRSPDQDWHFDDGSGLRRIGSDAAMQAALGELRQRMSERRLHPDQPVVVAIPADCFDSSQTDSGIRMLDLPGDNPADEIEREHVQQMAARYVPHADLILLVGRGDNLSFLIPAALNLPSIEDWQYVPGRFRIVTTFAFTPSTVQSFAAQHPDQLDAALFRARLQQEIRSFDLVLSPEASRPELYYPLELGSSWHAMLAQDTPYARRIQPVVQGLKDSLMADIRASASEAARFRNALDVHVVTRCKREAHLQLAEQQLAQVREQVEQAEALARQASEGAAAAMAEANALHARLAQCSAACEELKTSPSIDASAQVELVNQLWTNTSAFYARINDFTGWLRQQFLDAAPAAGSVTRRLLGKAKPRMDQHIGTVNQLADAEFDVLIRRMGDYWRDEYYPSVSDSFADDKARLKADIRDVAHKVSVLAQNLWMQILAEQLHALEAEAERCARSAASLLHIKTQQNNLRAERLAQADVIHAIKEQALARLERDEAQAARFSTLLDEEYLHELQQRTRHMAGAAQASVALLELLGIVALSDEYRKIKLPQHQTA</sequence>
<comment type="caution">
    <text evidence="2">The sequence shown here is derived from an EMBL/GenBank/DDBJ whole genome shotgun (WGS) entry which is preliminary data.</text>
</comment>
<dbReference type="RefSeq" id="WP_155435845.1">
    <property type="nucleotide sequence ID" value="NZ_JBHLXK010000006.1"/>
</dbReference>
<dbReference type="EMBL" id="WNKW01000005">
    <property type="protein sequence ID" value="MTW34465.1"/>
    <property type="molecule type" value="Genomic_DNA"/>
</dbReference>
<reference evidence="2 3" key="1">
    <citation type="submission" date="2019-11" db="EMBL/GenBank/DDBJ databases">
        <title>Type strains purchased from KCTC, JCM and DSMZ.</title>
        <authorList>
            <person name="Lu H."/>
        </authorList>
    </citation>
    <scope>NUCLEOTIDE SEQUENCE [LARGE SCALE GENOMIC DNA]</scope>
    <source>
        <strain evidence="2 3">DSM 103461</strain>
    </source>
</reference>
<dbReference type="InterPro" id="IPR027417">
    <property type="entry name" value="P-loop_NTPase"/>
</dbReference>
<organism evidence="2 3">
    <name type="scientific">Pseudoduganella danionis</name>
    <dbReference type="NCBI Taxonomy" id="1890295"/>
    <lineage>
        <taxon>Bacteria</taxon>
        <taxon>Pseudomonadati</taxon>
        <taxon>Pseudomonadota</taxon>
        <taxon>Betaproteobacteria</taxon>
        <taxon>Burkholderiales</taxon>
        <taxon>Oxalobacteraceae</taxon>
        <taxon>Telluria group</taxon>
        <taxon>Pseudoduganella</taxon>
    </lineage>
</organism>
<dbReference type="Proteomes" id="UP000735592">
    <property type="component" value="Unassembled WGS sequence"/>
</dbReference>
<protein>
    <recommendedName>
        <fullName evidence="4">G domain-containing protein</fullName>
    </recommendedName>
</protein>
<gene>
    <name evidence="2" type="ORF">GM655_16785</name>
</gene>
<evidence type="ECO:0000313" key="2">
    <source>
        <dbReference type="EMBL" id="MTW34465.1"/>
    </source>
</evidence>
<keyword evidence="3" id="KW-1185">Reference proteome</keyword>
<name>A0ABW9SR15_9BURK</name>
<feature type="coiled-coil region" evidence="1">
    <location>
        <begin position="350"/>
        <end position="377"/>
    </location>
</feature>